<evidence type="ECO:0000313" key="2">
    <source>
        <dbReference type="Proteomes" id="UP000018466"/>
    </source>
</evidence>
<sequence>MSITMNHAPKRRLRFRLLLFFLLFAVALTVWFALSLREQRKQREGERTYLAEPALPVVWTETLSRRMDVLRAYKNPTDADIAYDSLIILPEDRKLPLSVESGAVTVTGIRYEIRSTDLKDLIERTEITDWETQDKNVKVVLPIQNLVQPGTEYRLDLTVKTAEAGELHYYARILLDAAGRAGDFVALAEGFSDRNFDYDSAKENAVFLESGDGGDNTSLGHVDLKSSFNQLTYGGLKLTITGEADLRLLEYNGNTAIVSRSFLASRDSEDQSQMQFEINENFVMRKGPERIYLMDYTRTMHEIFLGDQSGFSGNKMYLGISEDGSVQAESSKGKRWKAVVSSGDLWLLDGARSLYTRIFSFRSGVDSGIRAGYRKHRLKILSLSDKGDIDFVLAGYMNRGEHEGEVGISLMHYDSAKSAVTEQAFIPSTESFEELWADMETLSAESGGSMFYFKLGNAVYGLDLQSKEYIVLCADAAQSNLQVSASQEELAWQDTANRFGAATLVQMQVANRSRTNINAGTGQLLRPLGYLGHDLTVGLAEEGNTWDLNGITRELPLSALEITDNNAKTPDPTRYEENGVLLSDIDVTGSRVHLEKLSKTGDHSFRVIGSDTIVSNSLEEVAPRVLTENSAEKEKVYYTATPRGFQDRRARAAASDAVSFDSAPRMQVDKQSDDGARYEAYGQGKYLGRFQTAGEAINAAYESRGYVRADGSMLYCRAGTASARNIKSPEQSKDALLAARQNGTALDLYGTDLRAALYFVANGMPLLAYSDGGAPLILYGYDRATVSLYRIDDGTYFKLTMEEAERMFENGRCDFTALPAAR</sequence>
<dbReference type="Proteomes" id="UP000018466">
    <property type="component" value="Unassembled WGS sequence"/>
</dbReference>
<dbReference type="AlphaFoldDB" id="A0AA37DFV4"/>
<proteinExistence type="predicted"/>
<evidence type="ECO:0000313" key="1">
    <source>
        <dbReference type="EMBL" id="EHO16075.1"/>
    </source>
</evidence>
<gene>
    <name evidence="1" type="ORF">HMPREF9623_01621</name>
</gene>
<protein>
    <submittedName>
        <fullName evidence="1">Uncharacterized protein</fullName>
    </submittedName>
</protein>
<accession>A0AA37DFV4</accession>
<name>A0AA37DFV4_9FIRM</name>
<dbReference type="GeneID" id="86941347"/>
<comment type="caution">
    <text evidence="1">The sequence shown here is derived from an EMBL/GenBank/DDBJ whole genome shotgun (WGS) entry which is preliminary data.</text>
</comment>
<organism evidence="1 2">
    <name type="scientific">Stomatobaculum longum</name>
    <dbReference type="NCBI Taxonomy" id="796942"/>
    <lineage>
        <taxon>Bacteria</taxon>
        <taxon>Bacillati</taxon>
        <taxon>Bacillota</taxon>
        <taxon>Clostridia</taxon>
        <taxon>Lachnospirales</taxon>
        <taxon>Lachnospiraceae</taxon>
        <taxon>Stomatobaculum</taxon>
    </lineage>
</organism>
<dbReference type="RefSeq" id="WP_009533453.1">
    <property type="nucleotide sequence ID" value="NZ_JH590863.1"/>
</dbReference>
<reference evidence="1 2" key="1">
    <citation type="submission" date="2011-10" db="EMBL/GenBank/DDBJ databases">
        <title>The Genome Sequence of Lachnospiraceae bacterium ACC2.</title>
        <authorList>
            <consortium name="The Broad Institute Genome Sequencing Platform"/>
            <person name="Earl A."/>
            <person name="Ward D."/>
            <person name="Feldgarden M."/>
            <person name="Gevers D."/>
            <person name="Sizova M."/>
            <person name="Hazen A."/>
            <person name="Epstein S."/>
            <person name="Young S.K."/>
            <person name="Zeng Q."/>
            <person name="Gargeya S."/>
            <person name="Fitzgerald M."/>
            <person name="Haas B."/>
            <person name="Abouelleil A."/>
            <person name="Alvarado L."/>
            <person name="Arachchi H.M."/>
            <person name="Berlin A."/>
            <person name="Brown A."/>
            <person name="Chapman S.B."/>
            <person name="Chen Z."/>
            <person name="Dunbar C."/>
            <person name="Freedman E."/>
            <person name="Gearin G."/>
            <person name="Goldberg J."/>
            <person name="Griggs A."/>
            <person name="Gujja S."/>
            <person name="Heiman D."/>
            <person name="Howarth C."/>
            <person name="Larson L."/>
            <person name="Lui A."/>
            <person name="MacDonald P.J.P."/>
            <person name="Montmayeur A."/>
            <person name="Murphy C."/>
            <person name="Neiman D."/>
            <person name="Pearson M."/>
            <person name="Priest M."/>
            <person name="Roberts A."/>
            <person name="Saif S."/>
            <person name="Shea T."/>
            <person name="Shenoy N."/>
            <person name="Sisk P."/>
            <person name="Stolte C."/>
            <person name="Sykes S."/>
            <person name="Wortman J."/>
            <person name="Nusbaum C."/>
            <person name="Birren B."/>
        </authorList>
    </citation>
    <scope>NUCLEOTIDE SEQUENCE [LARGE SCALE GENOMIC DNA]</scope>
    <source>
        <strain evidence="1 2">ACC2</strain>
    </source>
</reference>
<dbReference type="EMBL" id="AGEL01000013">
    <property type="protein sequence ID" value="EHO16075.1"/>
    <property type="molecule type" value="Genomic_DNA"/>
</dbReference>
<keyword evidence="2" id="KW-1185">Reference proteome</keyword>